<reference evidence="4" key="1">
    <citation type="submission" date="2025-08" db="UniProtKB">
        <authorList>
            <consortium name="RefSeq"/>
        </authorList>
    </citation>
    <scope>IDENTIFICATION</scope>
    <source>
        <tissue evidence="4">Entire body</tissue>
    </source>
</reference>
<feature type="region of interest" description="Disordered" evidence="1">
    <location>
        <begin position="712"/>
        <end position="733"/>
    </location>
</feature>
<feature type="compositionally biased region" description="Low complexity" evidence="1">
    <location>
        <begin position="825"/>
        <end position="834"/>
    </location>
</feature>
<dbReference type="InParanoid" id="A0A7F5R2T1"/>
<feature type="signal peptide" evidence="2">
    <location>
        <begin position="1"/>
        <end position="22"/>
    </location>
</feature>
<proteinExistence type="predicted"/>
<dbReference type="RefSeq" id="XP_025829752.1">
    <property type="nucleotide sequence ID" value="XM_025973967.1"/>
</dbReference>
<name>A0A7F5R2T1_AGRPL</name>
<feature type="compositionally biased region" description="Polar residues" evidence="1">
    <location>
        <begin position="844"/>
        <end position="873"/>
    </location>
</feature>
<keyword evidence="2" id="KW-0732">Signal</keyword>
<feature type="compositionally biased region" description="Basic and acidic residues" evidence="1">
    <location>
        <begin position="905"/>
        <end position="924"/>
    </location>
</feature>
<feature type="region of interest" description="Disordered" evidence="1">
    <location>
        <begin position="362"/>
        <end position="403"/>
    </location>
</feature>
<accession>A0A7F5R2T1</accession>
<dbReference type="GeneID" id="112904299"/>
<feature type="compositionally biased region" description="Polar residues" evidence="1">
    <location>
        <begin position="572"/>
        <end position="586"/>
    </location>
</feature>
<evidence type="ECO:0000313" key="4">
    <source>
        <dbReference type="RefSeq" id="XP_025829752.1"/>
    </source>
</evidence>
<keyword evidence="3" id="KW-1185">Reference proteome</keyword>
<sequence>MLLNHFSWMLLLLISSKYKTEATELDADGSRGHSYKISPYLRREITTNYEESFPDDDLMALSSGGGSKFNKKKNKSSVGSSNDSEEKKTLAQQVAEGKYALIQNELFLKPPKRPGILSYEANSEIPNDTVHTLGGLAKKEIWLADSHLLVLTGGTFQPYETTDGGGNAWRPIDFYKAPKRPVKLPTRPKVPPPFPVQLIEGGPLQILGTNSTRTLDESEKTSTPVPPPEGYIPGSGPYFPPTNQDPTNSITGQTAFGNPSVVTETVPTPVFSLNSSNLPPHFASLPPGAVVLPPPNLTVMIDEEDPSIYYPPPYSFYYEVDNSTKVPPGPLVPGLILPPPPDFFAPLEGGTPTERSKTVTTKTSISSKTSVRFRMKTSKTTTSTTTTPPTTKTTYASSTTPSFQKYKTKQSRVSFVEKTTLPNHFNRPIFRARNRTIQRPVSIQPQHVHVRPENRVTEKPSIVSSRLIEEIHIKTIPDVTTPTYQHLEDVQLNKIKDTTTPNSLLAYRNSIVSNKINFDEPSTRSTTKRIPVKIYITPAYADAGLKRGTPVQRTKRPKNIYYFEESPDDQYRQSVPKSEVPFSTPSPDIVKETPRHRYHAPPPPTPLLRQIKLSPAPSDDDSFKQHIDQIRNQIRKFQTSQDSFVSNNANPRHKSQPLYQYSFEAHNYPEQHRINEEHFRNTKVPDAVNDNRKYTVNIQPAIEVTSQGPVIRQSSPFLVPPQDAYRSTQRPTVDQYYDNQQEQEKYRPNGARKDLSHLSGVPYPYYDIFVYDINGRRELYETPEENLSWQPRPRKPVSLHDDINVNYNTRGLQINPDAEIIQIPQQTQHYPQQTSADIRERSTRPNSYYDTPATYYQGNRRQQSTSPRGTNPPATAFISYKLPGDEEAHFYFLTPQQTKQQQQQRHHDFPYYYKNDNDDNGRLK</sequence>
<feature type="region of interest" description="Disordered" evidence="1">
    <location>
        <begin position="825"/>
        <end position="876"/>
    </location>
</feature>
<organism evidence="3 4">
    <name type="scientific">Agrilus planipennis</name>
    <name type="common">Emerald ash borer</name>
    <name type="synonym">Agrilus marcopoli</name>
    <dbReference type="NCBI Taxonomy" id="224129"/>
    <lineage>
        <taxon>Eukaryota</taxon>
        <taxon>Metazoa</taxon>
        <taxon>Ecdysozoa</taxon>
        <taxon>Arthropoda</taxon>
        <taxon>Hexapoda</taxon>
        <taxon>Insecta</taxon>
        <taxon>Pterygota</taxon>
        <taxon>Neoptera</taxon>
        <taxon>Endopterygota</taxon>
        <taxon>Coleoptera</taxon>
        <taxon>Polyphaga</taxon>
        <taxon>Elateriformia</taxon>
        <taxon>Buprestoidea</taxon>
        <taxon>Buprestidae</taxon>
        <taxon>Agrilinae</taxon>
        <taxon>Agrilus</taxon>
    </lineage>
</organism>
<feature type="region of interest" description="Disordered" evidence="1">
    <location>
        <begin position="69"/>
        <end position="90"/>
    </location>
</feature>
<feature type="region of interest" description="Disordered" evidence="1">
    <location>
        <begin position="568"/>
        <end position="595"/>
    </location>
</feature>
<dbReference type="AlphaFoldDB" id="A0A7F5R2T1"/>
<dbReference type="OrthoDB" id="6363232at2759"/>
<dbReference type="KEGG" id="apln:112904299"/>
<evidence type="ECO:0000256" key="1">
    <source>
        <dbReference type="SAM" id="MobiDB-lite"/>
    </source>
</evidence>
<dbReference type="Proteomes" id="UP000192223">
    <property type="component" value="Unplaced"/>
</dbReference>
<feature type="compositionally biased region" description="Low complexity" evidence="1">
    <location>
        <begin position="378"/>
        <end position="402"/>
    </location>
</feature>
<feature type="region of interest" description="Disordered" evidence="1">
    <location>
        <begin position="896"/>
        <end position="924"/>
    </location>
</feature>
<evidence type="ECO:0000313" key="3">
    <source>
        <dbReference type="Proteomes" id="UP000192223"/>
    </source>
</evidence>
<feature type="chain" id="PRO_5028980483" evidence="2">
    <location>
        <begin position="23"/>
        <end position="924"/>
    </location>
</feature>
<protein>
    <submittedName>
        <fullName evidence="4">Uncharacterized protein LOC112904299</fullName>
    </submittedName>
</protein>
<evidence type="ECO:0000256" key="2">
    <source>
        <dbReference type="SAM" id="SignalP"/>
    </source>
</evidence>
<gene>
    <name evidence="4" type="primary">LOC112904299</name>
</gene>